<accession>A0A4X1UUL8</accession>
<name>A0A4X1UUL8_PIG</name>
<feature type="domain" description="Exocyst complex subunit Exo70 C-terminal" evidence="6">
    <location>
        <begin position="287"/>
        <end position="651"/>
    </location>
</feature>
<evidence type="ECO:0000313" key="8">
    <source>
        <dbReference type="Proteomes" id="UP000314985"/>
    </source>
</evidence>
<protein>
    <recommendedName>
        <fullName evidence="4 5">Exocyst complex component 7</fullName>
    </recommendedName>
    <alternativeName>
        <fullName evidence="5">Exocyst complex component Exo70</fullName>
    </alternativeName>
</protein>
<keyword evidence="2 5" id="KW-0813">Transport</keyword>
<keyword evidence="5" id="KW-0653">Protein transport</keyword>
<evidence type="ECO:0000256" key="3">
    <source>
        <dbReference type="ARBA" id="ARBA00022483"/>
    </source>
</evidence>
<reference evidence="7 8" key="1">
    <citation type="submission" date="2017-08" db="EMBL/GenBank/DDBJ databases">
        <title>USMARCv1.0.</title>
        <authorList>
            <person name="Hannum G.I."/>
            <person name="Koren S."/>
            <person name="Schroeder S.G."/>
            <person name="Chin S.C."/>
            <person name="Nonneman D.J."/>
            <person name="Becker S.A."/>
            <person name="Rosen B.D."/>
            <person name="Bickhart D.M."/>
            <person name="Putnam N.H."/>
            <person name="Green R.E."/>
            <person name="Tuggle C.K."/>
            <person name="Liu H."/>
            <person name="Rohrer G.A."/>
            <person name="Warr A."/>
            <person name="Hall R."/>
            <person name="Kim K."/>
            <person name="Hume D.A."/>
            <person name="Talbot R."/>
            <person name="Chow W."/>
            <person name="Howe K."/>
            <person name="Schwartz A.S."/>
            <person name="Watson M."/>
            <person name="Archibald A.L."/>
            <person name="Phillippy A.M."/>
            <person name="Smith T.P.L."/>
        </authorList>
    </citation>
    <scope>NUCLEOTIDE SEQUENCE [LARGE SCALE GENOMIC DNA]</scope>
</reference>
<comment type="function">
    <text evidence="5">Component of the exocyst complex involved in the docking of exocytic vesicles with fusion sites on the plasma membrane.</text>
</comment>
<evidence type="ECO:0000256" key="4">
    <source>
        <dbReference type="ARBA" id="ARBA00026169"/>
    </source>
</evidence>
<dbReference type="Proteomes" id="UP000314985">
    <property type="component" value="Chromosome 12"/>
</dbReference>
<dbReference type="FunFam" id="1.20.1280.170:FF:000002">
    <property type="entry name" value="Exocyst complex component 7"/>
    <property type="match status" value="1"/>
</dbReference>
<proteinExistence type="inferred from homology"/>
<dbReference type="PANTHER" id="PTHR12542:SF41">
    <property type="entry name" value="EXOCYST COMPLEX COMPONENT 7"/>
    <property type="match status" value="1"/>
</dbReference>
<keyword evidence="3 5" id="KW-0268">Exocytosis</keyword>
<dbReference type="Ensembl" id="ENSSSCT00070040293.1">
    <property type="protein sequence ID" value="ENSSSCP00070033782.1"/>
    <property type="gene ID" value="ENSSSCG00070020250.1"/>
</dbReference>
<dbReference type="GO" id="GO:0005546">
    <property type="term" value="F:phosphatidylinositol-4,5-bisphosphate binding"/>
    <property type="evidence" value="ECO:0007669"/>
    <property type="project" value="InterPro"/>
</dbReference>
<dbReference type="GO" id="GO:0015031">
    <property type="term" value="P:protein transport"/>
    <property type="evidence" value="ECO:0007669"/>
    <property type="project" value="UniProtKB-KW"/>
</dbReference>
<sequence>MATPDRCTEFYAGALPPATPNMAPLARPGAGPRAEVGVTGTGAERVSWDEVLGSGSRRVEAMIPPQEASARRREIEDKLKQEEETLSFIRDSLEKSDQLTKNMVSILSSFESRLMKLENSIIPVHKQTENLQRLQENVEKTLSCLDHVISYYHVASDTERIIREGPTGRLEEYLGSMAKIQKAVEYFQDNSPDSPELNKVKLLFERGKESLESEFRSLMTRHSKVVSPVLILDLISGEDDLEVPDEVPLEHLPESVLQDVIRIARWLVEYGRNQGRDDMLDVETDAYIHCVSAFVKLAQSEYQLLTDVIPEHHQKKTFDSLIQDALDGLMLEGENIVAAARKAIIRHDFSAVLTVFPILRHLKQTKPEFDQVLQGTAASTKNKLPGLITAMETVGAKALEDFADNIKNDPDKEYNMPKDGTVHELTSNAILFLQQLLDFQETAGAMLASQETSSSATSYNSEFSKRLLSTYICKVLGNLQLNLLSKSKVYEDPALSAVFLHNNYNYILKALEKSELIQLVAVTQKTAERSYREHIEQQIQTYQRSWLKVTDYLTEKNLPVFQPGVKLRDKERQVIKERFKGFNDGLEELCKIQKAWAIPDTEQRDKIRQAQKNIVKETYGAFLHRYGSVPFTKNPEKYIKYRVEQVGDMIDRLFDTSA</sequence>
<organism evidence="7 8">
    <name type="scientific">Sus scrofa</name>
    <name type="common">Pig</name>
    <dbReference type="NCBI Taxonomy" id="9823"/>
    <lineage>
        <taxon>Eukaryota</taxon>
        <taxon>Metazoa</taxon>
        <taxon>Chordata</taxon>
        <taxon>Craniata</taxon>
        <taxon>Vertebrata</taxon>
        <taxon>Euteleostomi</taxon>
        <taxon>Mammalia</taxon>
        <taxon>Eutheria</taxon>
        <taxon>Laurasiatheria</taxon>
        <taxon>Artiodactyla</taxon>
        <taxon>Suina</taxon>
        <taxon>Suidae</taxon>
        <taxon>Sus</taxon>
    </lineage>
</organism>
<dbReference type="Gene3D" id="1.20.1280.170">
    <property type="entry name" value="Exocyst complex component Exo70"/>
    <property type="match status" value="1"/>
</dbReference>
<dbReference type="GO" id="GO:0000145">
    <property type="term" value="C:exocyst"/>
    <property type="evidence" value="ECO:0007669"/>
    <property type="project" value="InterPro"/>
</dbReference>
<dbReference type="InterPro" id="IPR016159">
    <property type="entry name" value="Cullin_repeat-like_dom_sf"/>
</dbReference>
<evidence type="ECO:0000259" key="6">
    <source>
        <dbReference type="Pfam" id="PF03081"/>
    </source>
</evidence>
<dbReference type="GO" id="GO:0006887">
    <property type="term" value="P:exocytosis"/>
    <property type="evidence" value="ECO:0007669"/>
    <property type="project" value="UniProtKB-KW"/>
</dbReference>
<dbReference type="AlphaFoldDB" id="A0A4X1UUL8"/>
<dbReference type="PANTHER" id="PTHR12542">
    <property type="entry name" value="EXOCYST COMPLEX PROTEIN EXO70"/>
    <property type="match status" value="1"/>
</dbReference>
<dbReference type="InterPro" id="IPR004140">
    <property type="entry name" value="Exo70"/>
</dbReference>
<dbReference type="Pfam" id="PF03081">
    <property type="entry name" value="Exo70_C"/>
    <property type="match status" value="1"/>
</dbReference>
<evidence type="ECO:0000256" key="5">
    <source>
        <dbReference type="RuleBase" id="RU365026"/>
    </source>
</evidence>
<reference evidence="7" key="2">
    <citation type="submission" date="2025-08" db="UniProtKB">
        <authorList>
            <consortium name="Ensembl"/>
        </authorList>
    </citation>
    <scope>IDENTIFICATION</scope>
</reference>
<dbReference type="Pfam" id="PF20669">
    <property type="entry name" value="Exo70_N"/>
    <property type="match status" value="1"/>
</dbReference>
<comment type="similarity">
    <text evidence="1 5">Belongs to the EXO70 family.</text>
</comment>
<dbReference type="InterPro" id="IPR046364">
    <property type="entry name" value="Exo70_C"/>
</dbReference>
<dbReference type="SUPFAM" id="SSF74788">
    <property type="entry name" value="Cullin repeat-like"/>
    <property type="match status" value="1"/>
</dbReference>
<evidence type="ECO:0000313" key="7">
    <source>
        <dbReference type="Ensembl" id="ENSSSCP00070033782.1"/>
    </source>
</evidence>
<evidence type="ECO:0000256" key="1">
    <source>
        <dbReference type="ARBA" id="ARBA00006756"/>
    </source>
</evidence>
<evidence type="ECO:0000256" key="2">
    <source>
        <dbReference type="ARBA" id="ARBA00022448"/>
    </source>
</evidence>